<feature type="transmembrane region" description="Helical" evidence="1">
    <location>
        <begin position="81"/>
        <end position="100"/>
    </location>
</feature>
<accession>A0A9E8LWR8</accession>
<dbReference type="KEGG" id="faf:OE104_06740"/>
<evidence type="ECO:0008006" key="4">
    <source>
        <dbReference type="Google" id="ProtNLM"/>
    </source>
</evidence>
<protein>
    <recommendedName>
        <fullName evidence="4">Exosortase</fullName>
    </recommendedName>
</protein>
<feature type="transmembrane region" description="Helical" evidence="1">
    <location>
        <begin position="30"/>
        <end position="50"/>
    </location>
</feature>
<name>A0A9E8LWR8_9BACI</name>
<dbReference type="AlphaFoldDB" id="A0A9E8LWR8"/>
<evidence type="ECO:0000313" key="3">
    <source>
        <dbReference type="Proteomes" id="UP001164718"/>
    </source>
</evidence>
<dbReference type="EMBL" id="CP106878">
    <property type="protein sequence ID" value="WAA10999.1"/>
    <property type="molecule type" value="Genomic_DNA"/>
</dbReference>
<dbReference type="Proteomes" id="UP001164718">
    <property type="component" value="Chromosome"/>
</dbReference>
<reference evidence="2" key="1">
    <citation type="submission" date="2022-09" db="EMBL/GenBank/DDBJ databases">
        <title>Complete Genomes of Fervidibacillus albus and Fervidibacillus halotolerans isolated from tidal flat sediments.</title>
        <authorList>
            <person name="Kwon K.K."/>
            <person name="Yang S.-H."/>
            <person name="Park M.J."/>
            <person name="Oh H.-M."/>
        </authorList>
    </citation>
    <scope>NUCLEOTIDE SEQUENCE</scope>
    <source>
        <strain evidence="2">MEBiC13591</strain>
    </source>
</reference>
<keyword evidence="3" id="KW-1185">Reference proteome</keyword>
<sequence length="103" mass="11690">MESFKKMVPYLLICAIVFLTFPAFEKDTDYIANIVIFFPLTCLITSIVYGMKNGFHLLFSIIVGLLFIPTMFIYYNTSGLGYIIVYAIVAVIGNFIGSFFKNK</sequence>
<feature type="transmembrane region" description="Helical" evidence="1">
    <location>
        <begin position="7"/>
        <end position="24"/>
    </location>
</feature>
<keyword evidence="1" id="KW-0472">Membrane</keyword>
<evidence type="ECO:0000256" key="1">
    <source>
        <dbReference type="SAM" id="Phobius"/>
    </source>
</evidence>
<proteinExistence type="predicted"/>
<keyword evidence="1" id="KW-1133">Transmembrane helix</keyword>
<organism evidence="2 3">
    <name type="scientific">Fervidibacillus albus</name>
    <dbReference type="NCBI Taxonomy" id="2980026"/>
    <lineage>
        <taxon>Bacteria</taxon>
        <taxon>Bacillati</taxon>
        <taxon>Bacillota</taxon>
        <taxon>Bacilli</taxon>
        <taxon>Bacillales</taxon>
        <taxon>Bacillaceae</taxon>
        <taxon>Fervidibacillus</taxon>
    </lineage>
</organism>
<gene>
    <name evidence="2" type="ORF">OE104_06740</name>
</gene>
<dbReference type="RefSeq" id="WP_275418815.1">
    <property type="nucleotide sequence ID" value="NZ_CP106878.1"/>
</dbReference>
<keyword evidence="1" id="KW-0812">Transmembrane</keyword>
<evidence type="ECO:0000313" key="2">
    <source>
        <dbReference type="EMBL" id="WAA10999.1"/>
    </source>
</evidence>
<feature type="transmembrane region" description="Helical" evidence="1">
    <location>
        <begin position="57"/>
        <end position="75"/>
    </location>
</feature>